<dbReference type="AlphaFoldDB" id="A0A9X1PS22"/>
<comment type="caution">
    <text evidence="2">The sequence shown here is derived from an EMBL/GenBank/DDBJ whole genome shotgun (WGS) entry which is preliminary data.</text>
</comment>
<dbReference type="EMBL" id="JAKEIP010000005">
    <property type="protein sequence ID" value="MCF1592457.1"/>
    <property type="molecule type" value="Genomic_DNA"/>
</dbReference>
<keyword evidence="1" id="KW-0812">Transmembrane</keyword>
<dbReference type="RefSeq" id="WP_234760763.1">
    <property type="nucleotide sequence ID" value="NZ_JAKEIP010000005.1"/>
</dbReference>
<keyword evidence="3" id="KW-1185">Reference proteome</keyword>
<keyword evidence="1" id="KW-0472">Membrane</keyword>
<dbReference type="Proteomes" id="UP001139384">
    <property type="component" value="Unassembled WGS sequence"/>
</dbReference>
<gene>
    <name evidence="2" type="ORF">L0P92_02580</name>
</gene>
<name>A0A9X1PS22_STRM4</name>
<organism evidence="2 3">
    <name type="scientific">Streptomyces muensis</name>
    <dbReference type="NCBI Taxonomy" id="1077944"/>
    <lineage>
        <taxon>Bacteria</taxon>
        <taxon>Bacillati</taxon>
        <taxon>Actinomycetota</taxon>
        <taxon>Actinomycetes</taxon>
        <taxon>Kitasatosporales</taxon>
        <taxon>Streptomycetaceae</taxon>
        <taxon>Streptomyces</taxon>
    </lineage>
</organism>
<evidence type="ECO:0000313" key="3">
    <source>
        <dbReference type="Proteomes" id="UP001139384"/>
    </source>
</evidence>
<feature type="transmembrane region" description="Helical" evidence="1">
    <location>
        <begin position="12"/>
        <end position="32"/>
    </location>
</feature>
<accession>A0A9X1PS22</accession>
<protein>
    <submittedName>
        <fullName evidence="2">Uncharacterized protein</fullName>
    </submittedName>
</protein>
<keyword evidence="1" id="KW-1133">Transmembrane helix</keyword>
<evidence type="ECO:0000256" key="1">
    <source>
        <dbReference type="SAM" id="Phobius"/>
    </source>
</evidence>
<proteinExistence type="predicted"/>
<sequence>MSTTMRARAERVVNTAVYGVATGAAGALVGAFTGGLGWALLIGGAAGVAGGKVGSGRPDSATRANARLTRLTSRELAPLTREGWYLLHGRAIGQDEDRVYHLCVPPTAHLVVVVMNWAWPQGATVFLDGAGELHAGGADASVAVDWVLHAADTVDNALKDRRKELGSTGIAQVLPVHDATVDNDGHVQFHQDHNDEDREINIVQGEALLDKMRTVTKNHNESRRTRRAAHNIFVFLDNAFPLAS</sequence>
<evidence type="ECO:0000313" key="2">
    <source>
        <dbReference type="EMBL" id="MCF1592457.1"/>
    </source>
</evidence>
<reference evidence="2" key="1">
    <citation type="submission" date="2022-01" db="EMBL/GenBank/DDBJ databases">
        <title>Draft Genome Sequences of Seven Type Strains of the Genus Streptomyces.</title>
        <authorList>
            <person name="Aziz S."/>
            <person name="Coretto E."/>
            <person name="Chronakova A."/>
            <person name="Sproer C."/>
            <person name="Huber K."/>
            <person name="Nouioui I."/>
            <person name="Gross H."/>
        </authorList>
    </citation>
    <scope>NUCLEOTIDE SEQUENCE</scope>
    <source>
        <strain evidence="2">DSM 103493</strain>
    </source>
</reference>